<dbReference type="Gene3D" id="3.30.830.10">
    <property type="entry name" value="Metalloenzyme, LuxS/M16 peptidase-like"/>
    <property type="match status" value="4"/>
</dbReference>
<feature type="domain" description="Peptidase M16 C-terminal" evidence="2">
    <location>
        <begin position="810"/>
        <end position="899"/>
    </location>
</feature>
<dbReference type="Pfam" id="PF00675">
    <property type="entry name" value="Peptidase_M16"/>
    <property type="match status" value="1"/>
</dbReference>
<dbReference type="FunFam" id="3.30.830.10:FF:000015">
    <property type="entry name" value="Putative zinc metalloprotease"/>
    <property type="match status" value="1"/>
</dbReference>
<dbReference type="InterPro" id="IPR007863">
    <property type="entry name" value="Peptidase_M16_C"/>
</dbReference>
<keyword evidence="3" id="KW-1185">Reference proteome</keyword>
<dbReference type="FunFam" id="3.30.830.10:FF:000031">
    <property type="entry name" value="Putative zinc metalloprotease"/>
    <property type="match status" value="1"/>
</dbReference>
<organism evidence="3 4">
    <name type="scientific">Syphacia muris</name>
    <dbReference type="NCBI Taxonomy" id="451379"/>
    <lineage>
        <taxon>Eukaryota</taxon>
        <taxon>Metazoa</taxon>
        <taxon>Ecdysozoa</taxon>
        <taxon>Nematoda</taxon>
        <taxon>Chromadorea</taxon>
        <taxon>Rhabditida</taxon>
        <taxon>Spirurina</taxon>
        <taxon>Oxyuridomorpha</taxon>
        <taxon>Oxyuroidea</taxon>
        <taxon>Oxyuridae</taxon>
        <taxon>Syphacia</taxon>
    </lineage>
</organism>
<dbReference type="InterPro" id="IPR011765">
    <property type="entry name" value="Pept_M16_N"/>
</dbReference>
<feature type="domain" description="Peptidase M16 N-terminal" evidence="1">
    <location>
        <begin position="50"/>
        <end position="143"/>
    </location>
</feature>
<protein>
    <submittedName>
        <fullName evidence="4">Mitochondrial presequence protease</fullName>
    </submittedName>
</protein>
<dbReference type="STRING" id="451379.A0A0N5ALS8"/>
<proteinExistence type="predicted"/>
<dbReference type="PANTHER" id="PTHR43016">
    <property type="entry name" value="PRESEQUENCE PROTEASE"/>
    <property type="match status" value="1"/>
</dbReference>
<sequence>MSKQLWSAGVRLIVNGEVPVTVYNSLLSKLRVAVAEVPGPMVKGILSFVTETHNDDGLPHTLEHLVFMGSKKYPVKGILDIIANRCLASGTNAYTAQDHTAYTLTTVGSEGFLKVLPVYIDHVLSPTLTAEQFITEVHHINGEGKDAGVVYSEMQNYESDMEEIIVRKRKELFYPEGNPYRVETGGRLYALRTTCNNEAVRKFHSQFYHLNNMMIIVCGIINHERLLNTIAPVVEESLSTANSSFRQPFSEEIKTIRGPHEAVIECPSDDDEFGIVEMSWVGPPAKDMYNIRALGILNDYFECTAVAPLQKVFIQLATPYACSASFSINLQSISEIVLTFCGVPVEKLSEIKPRYFKEVVEPHKKSSGFDMERLGFVIDQATYRAYSKMETCGHEKIFDLLITHQIYGYENSNLTELLDEVGDLKRIKNEPVEFWTNLVKKFYNENYVCVMGKPSEEKVEEYAKKEKARIEQQRKRLGKEGLAEKDRILKEAIEKNSEHKPSSEVLNDLMVRDLEKFNTFNITLVRNNENITHRHLNCLNGLNAPAFIYTLPTNFVDVHLVWDTKNIPAQQRRWLILLFELMFESPARVDDKILTYEEVTKLFTRDLLLQSISLGVSSSFSQYLNLHLKVPYEKFEMLPKWANIFLKGIVFDPQRVLVAGRKLVAQAIEDKRDGYTMVSLLHKMAVYEPGTNSNYFLCGTVQLEKFHNEVVKRIEKDPDWVLAQLEELRKSLLSSPMTLHMSSDSKILDMPSTGATWSFLNDSIAVPEAEFFESAGKVSFRKDRAGNHLLASVGSCESSFLYQSIVFDHQWGGETLIATMLLSQYLTQTEGPLYRGVRGNGLAYGSNIYVRPDSKMLLLSIYRSADLIQAYEHSKKIVLDTVAKGDFNMDEFEAAKRSLVSEIIEDEDTVKSACKQAILSQFRGTELDHNKSMCHKIWNMTVEEVLKYGALHLQDLFDEKKCSRAVVVNPVKIEEIKKAFHGITVTNLDDVSSQFSS</sequence>
<dbReference type="SUPFAM" id="SSF63411">
    <property type="entry name" value="LuxS/MPP-like metallohydrolase"/>
    <property type="match status" value="4"/>
</dbReference>
<evidence type="ECO:0000259" key="2">
    <source>
        <dbReference type="Pfam" id="PF05193"/>
    </source>
</evidence>
<dbReference type="GO" id="GO:0046872">
    <property type="term" value="F:metal ion binding"/>
    <property type="evidence" value="ECO:0007669"/>
    <property type="project" value="InterPro"/>
</dbReference>
<evidence type="ECO:0000313" key="3">
    <source>
        <dbReference type="Proteomes" id="UP000046393"/>
    </source>
</evidence>
<dbReference type="InterPro" id="IPR011249">
    <property type="entry name" value="Metalloenz_LuxS/M16"/>
</dbReference>
<dbReference type="Pfam" id="PF05193">
    <property type="entry name" value="Peptidase_M16_C"/>
    <property type="match status" value="2"/>
</dbReference>
<dbReference type="AlphaFoldDB" id="A0A0N5ALS8"/>
<evidence type="ECO:0000313" key="4">
    <source>
        <dbReference type="WBParaSite" id="SMUV_0000550501-mRNA-1"/>
    </source>
</evidence>
<dbReference type="Proteomes" id="UP000046393">
    <property type="component" value="Unplaced"/>
</dbReference>
<accession>A0A0N5ALS8</accession>
<dbReference type="WBParaSite" id="SMUV_0000550501-mRNA-1">
    <property type="protein sequence ID" value="SMUV_0000550501-mRNA-1"/>
    <property type="gene ID" value="SMUV_0000550501"/>
</dbReference>
<evidence type="ECO:0000259" key="1">
    <source>
        <dbReference type="Pfam" id="PF00675"/>
    </source>
</evidence>
<feature type="domain" description="Peptidase M16 C-terminal" evidence="2">
    <location>
        <begin position="196"/>
        <end position="333"/>
    </location>
</feature>
<reference evidence="4" key="1">
    <citation type="submission" date="2017-02" db="UniProtKB">
        <authorList>
            <consortium name="WormBaseParasite"/>
        </authorList>
    </citation>
    <scope>IDENTIFICATION</scope>
</reference>
<dbReference type="PANTHER" id="PTHR43016:SF16">
    <property type="entry name" value="METALLOPROTEASE, PUTATIVE (AFU_ORTHOLOGUE AFUA_4G07610)-RELATED"/>
    <property type="match status" value="1"/>
</dbReference>
<name>A0A0N5ALS8_9BILA</name>